<keyword evidence="9" id="KW-0472">Membrane</keyword>
<keyword evidence="4" id="KW-1003">Cell membrane</keyword>
<keyword evidence="5" id="KW-0997">Cell inner membrane</keyword>
<dbReference type="GO" id="GO:0031992">
    <property type="term" value="F:energy transducer activity"/>
    <property type="evidence" value="ECO:0007669"/>
    <property type="project" value="TreeGrafter"/>
</dbReference>
<evidence type="ECO:0000313" key="12">
    <source>
        <dbReference type="Proteomes" id="UP000739565"/>
    </source>
</evidence>
<evidence type="ECO:0000313" key="11">
    <source>
        <dbReference type="EMBL" id="MBZ1352005.1"/>
    </source>
</evidence>
<evidence type="ECO:0000256" key="9">
    <source>
        <dbReference type="ARBA" id="ARBA00023136"/>
    </source>
</evidence>
<evidence type="ECO:0000259" key="10">
    <source>
        <dbReference type="PROSITE" id="PS52015"/>
    </source>
</evidence>
<keyword evidence="12" id="KW-1185">Reference proteome</keyword>
<dbReference type="PROSITE" id="PS52015">
    <property type="entry name" value="TONB_CTD"/>
    <property type="match status" value="1"/>
</dbReference>
<gene>
    <name evidence="11" type="ORF">KZZ10_15275</name>
</gene>
<dbReference type="NCBIfam" id="TIGR01352">
    <property type="entry name" value="tonB_Cterm"/>
    <property type="match status" value="1"/>
</dbReference>
<evidence type="ECO:0000256" key="2">
    <source>
        <dbReference type="ARBA" id="ARBA00006555"/>
    </source>
</evidence>
<protein>
    <submittedName>
        <fullName evidence="11">Energy transducer TonB</fullName>
    </submittedName>
</protein>
<keyword evidence="8" id="KW-1133">Transmembrane helix</keyword>
<dbReference type="EMBL" id="JAHXRI010000025">
    <property type="protein sequence ID" value="MBZ1352005.1"/>
    <property type="molecule type" value="Genomic_DNA"/>
</dbReference>
<dbReference type="InterPro" id="IPR037682">
    <property type="entry name" value="TonB_C"/>
</dbReference>
<dbReference type="Proteomes" id="UP000739565">
    <property type="component" value="Unassembled WGS sequence"/>
</dbReference>
<name>A0A953NER3_9BURK</name>
<comment type="subcellular location">
    <subcellularLocation>
        <location evidence="1">Cell inner membrane</location>
        <topology evidence="1">Single-pass membrane protein</topology>
        <orientation evidence="1">Periplasmic side</orientation>
    </subcellularLocation>
</comment>
<reference evidence="11" key="1">
    <citation type="submission" date="2021-07" db="EMBL/GenBank/DDBJ databases">
        <title>New genus and species of the family Alcaligenaceae.</title>
        <authorList>
            <person name="Hahn M.W."/>
        </authorList>
    </citation>
    <scope>NUCLEOTIDE SEQUENCE</scope>
    <source>
        <strain evidence="11">LF4-65</strain>
    </source>
</reference>
<evidence type="ECO:0000256" key="4">
    <source>
        <dbReference type="ARBA" id="ARBA00022475"/>
    </source>
</evidence>
<dbReference type="GO" id="GO:0098797">
    <property type="term" value="C:plasma membrane protein complex"/>
    <property type="evidence" value="ECO:0007669"/>
    <property type="project" value="TreeGrafter"/>
</dbReference>
<dbReference type="PANTHER" id="PTHR33446">
    <property type="entry name" value="PROTEIN TONB-RELATED"/>
    <property type="match status" value="1"/>
</dbReference>
<evidence type="ECO:0000256" key="1">
    <source>
        <dbReference type="ARBA" id="ARBA00004383"/>
    </source>
</evidence>
<evidence type="ECO:0000256" key="3">
    <source>
        <dbReference type="ARBA" id="ARBA00022448"/>
    </source>
</evidence>
<feature type="domain" description="TonB C-terminal" evidence="10">
    <location>
        <begin position="108"/>
        <end position="199"/>
    </location>
</feature>
<dbReference type="AlphaFoldDB" id="A0A953NER3"/>
<dbReference type="PANTHER" id="PTHR33446:SF2">
    <property type="entry name" value="PROTEIN TONB"/>
    <property type="match status" value="1"/>
</dbReference>
<comment type="caution">
    <text evidence="11">The sequence shown here is derived from an EMBL/GenBank/DDBJ whole genome shotgun (WGS) entry which is preliminary data.</text>
</comment>
<dbReference type="Gene3D" id="3.30.1150.10">
    <property type="match status" value="1"/>
</dbReference>
<evidence type="ECO:0000256" key="7">
    <source>
        <dbReference type="ARBA" id="ARBA00022927"/>
    </source>
</evidence>
<sequence>MRRSILLASLMHLGGVAILIVLAMVGQSQSTAMPPQAESDNILMLFASPAQVTENVVATQVVAQAIAVAETPPVRSEVIIAKEIVARPSPASVPVQGKEFKEVVHTAYEYARPQHDLNPVPDYPIMLRQRGIEGTVWLRVLVDRSGLPERIILFKTSGYRLFDESALRAVARWRFKPARSQGTTMASWVEFPVRFTLQG</sequence>
<evidence type="ECO:0000256" key="5">
    <source>
        <dbReference type="ARBA" id="ARBA00022519"/>
    </source>
</evidence>
<comment type="similarity">
    <text evidence="2">Belongs to the TonB family.</text>
</comment>
<dbReference type="InterPro" id="IPR051045">
    <property type="entry name" value="TonB-dependent_transducer"/>
</dbReference>
<dbReference type="GO" id="GO:0055085">
    <property type="term" value="P:transmembrane transport"/>
    <property type="evidence" value="ECO:0007669"/>
    <property type="project" value="InterPro"/>
</dbReference>
<evidence type="ECO:0000256" key="8">
    <source>
        <dbReference type="ARBA" id="ARBA00022989"/>
    </source>
</evidence>
<dbReference type="Pfam" id="PF03544">
    <property type="entry name" value="TonB_C"/>
    <property type="match status" value="1"/>
</dbReference>
<evidence type="ECO:0000256" key="6">
    <source>
        <dbReference type="ARBA" id="ARBA00022692"/>
    </source>
</evidence>
<keyword evidence="7" id="KW-0653">Protein transport</keyword>
<dbReference type="SUPFAM" id="SSF74653">
    <property type="entry name" value="TolA/TonB C-terminal domain"/>
    <property type="match status" value="1"/>
</dbReference>
<keyword evidence="6" id="KW-0812">Transmembrane</keyword>
<organism evidence="11 12">
    <name type="scientific">Zwartia hollandica</name>
    <dbReference type="NCBI Taxonomy" id="324606"/>
    <lineage>
        <taxon>Bacteria</taxon>
        <taxon>Pseudomonadati</taxon>
        <taxon>Pseudomonadota</taxon>
        <taxon>Betaproteobacteria</taxon>
        <taxon>Burkholderiales</taxon>
        <taxon>Alcaligenaceae</taxon>
        <taxon>Zwartia</taxon>
    </lineage>
</organism>
<proteinExistence type="inferred from homology"/>
<dbReference type="InterPro" id="IPR006260">
    <property type="entry name" value="TonB/TolA_C"/>
</dbReference>
<dbReference type="GO" id="GO:0015031">
    <property type="term" value="P:protein transport"/>
    <property type="evidence" value="ECO:0007669"/>
    <property type="project" value="UniProtKB-KW"/>
</dbReference>
<keyword evidence="3" id="KW-0813">Transport</keyword>
<accession>A0A953NER3</accession>